<evidence type="ECO:0000256" key="4">
    <source>
        <dbReference type="ARBA" id="ARBA00022771"/>
    </source>
</evidence>
<feature type="domain" description="C2H2-type" evidence="9">
    <location>
        <begin position="944"/>
        <end position="971"/>
    </location>
</feature>
<dbReference type="AlphaFoldDB" id="A0A226E5E9"/>
<name>A0A226E5E9_FOLCA</name>
<keyword evidence="5" id="KW-0862">Zinc</keyword>
<feature type="region of interest" description="Disordered" evidence="8">
    <location>
        <begin position="17"/>
        <end position="70"/>
    </location>
</feature>
<keyword evidence="4 7" id="KW-0863">Zinc-finger</keyword>
<dbReference type="SUPFAM" id="SSF57667">
    <property type="entry name" value="beta-beta-alpha zinc fingers"/>
    <property type="match status" value="3"/>
</dbReference>
<evidence type="ECO:0000256" key="1">
    <source>
        <dbReference type="ARBA" id="ARBA00004123"/>
    </source>
</evidence>
<dbReference type="FunFam" id="3.30.160.60:FF:000110">
    <property type="entry name" value="Zinc finger protein-like"/>
    <property type="match status" value="1"/>
</dbReference>
<keyword evidence="6" id="KW-0539">Nucleus</keyword>
<feature type="compositionally biased region" description="Polar residues" evidence="8">
    <location>
        <begin position="347"/>
        <end position="391"/>
    </location>
</feature>
<protein>
    <submittedName>
        <fullName evidence="10">Zinc finger protein 37</fullName>
    </submittedName>
</protein>
<keyword evidence="11" id="KW-1185">Reference proteome</keyword>
<dbReference type="InterPro" id="IPR013087">
    <property type="entry name" value="Znf_C2H2_type"/>
</dbReference>
<accession>A0A226E5E9</accession>
<feature type="compositionally biased region" description="Low complexity" evidence="8">
    <location>
        <begin position="762"/>
        <end position="779"/>
    </location>
</feature>
<feature type="compositionally biased region" description="Polar residues" evidence="8">
    <location>
        <begin position="255"/>
        <end position="267"/>
    </location>
</feature>
<evidence type="ECO:0000313" key="10">
    <source>
        <dbReference type="EMBL" id="OXA52649.1"/>
    </source>
</evidence>
<feature type="domain" description="C2H2-type" evidence="9">
    <location>
        <begin position="888"/>
        <end position="915"/>
    </location>
</feature>
<feature type="compositionally biased region" description="Low complexity" evidence="8">
    <location>
        <begin position="327"/>
        <end position="341"/>
    </location>
</feature>
<dbReference type="GO" id="GO:0000981">
    <property type="term" value="F:DNA-binding transcription factor activity, RNA polymerase II-specific"/>
    <property type="evidence" value="ECO:0007669"/>
    <property type="project" value="TreeGrafter"/>
</dbReference>
<dbReference type="Pfam" id="PF00096">
    <property type="entry name" value="zf-C2H2"/>
    <property type="match status" value="4"/>
</dbReference>
<dbReference type="InterPro" id="IPR036236">
    <property type="entry name" value="Znf_C2H2_sf"/>
</dbReference>
<feature type="region of interest" description="Disordered" evidence="8">
    <location>
        <begin position="685"/>
        <end position="730"/>
    </location>
</feature>
<gene>
    <name evidence="10" type="ORF">Fcan01_12429</name>
</gene>
<sequence length="1003" mass="109840">MSENVDCPDCQLQLLQQQQHQSQNPPLSSNNSIPSSSSTTQQTATPDTASLGHRSSMGQASEVGYPHMGKSTHYTQVESSNHHYQLSTIHNIRTPSASGLNMYHYGGDYGSGSSMSNSSSMHQTTTSLQGLSPSDPSNPSSSIPMAMTHTDLNYGNGSIESCDYNGYCSTCAVLDLPSNEKYYHRSTNPRTHVFPPIFYSQGPSSVIPGFSSISDWTNGEYANHYGYPVQFSQPTASTVPVGPSSSELAYGSVSHPMSHTPTGTNNHLMPPSFDVFTSHNTSSSMLQHSYQNQRHGHGQVSSSTSSSSSMLFSSGTTTIAHPPVVAHNATSSSTSSSHNNNVPSLHITDNPNNNKMQESHNSSNETKQLSSPKPTSSSACFVASSLTPTKPNISNSNNSSHQHHAEILDSSDAESSGDSDCDSSLASEDRELISVVEEDDDDDDDDETESTRVRPGGKCFICHNLIEITDCSSPQLAKILENIEDDIDLDMTGDIEIGGMEDESNQQQLHKKRHASGPYSGMLSSFRLMTLLGLSSKSAFGPESGDNDVAILCFQCGKLASMADSLERQLSAAIQTLHHQLRTTAANLDNSTEECTPPHHQSLNGLGKSTQVEECVSPIELFQIHSSLHKEVQTELIQHISCGTQICPSSAITTEKVMHAETQCCSNDFAILSFVDQNSYNCLPTSSTNEEDSSLEDSQDSSEQDDPNFDSSISCIHSSTPHNTAEESSDNLIKTIEPSQILYPNFLAGENNVEEMVPQPQNSSSENSNNSTSLNSSQSKLDESQPLNNIALNNTLSKLDSGREQYLSENNQEMNRVQNLFSCQSCHRIFSTKSNLRAHIKICKARLLLDQEEVEKIKDMKCMECGVGFRSVLRQRQHMEQGCKPLNFRCDMCHRRFAKLSELKSHLYVHRGEKPFSCDKCGASFATKGNQIAHSKTHSEDKKFQCNQCQKGFNRKFALTVHLNCHNGVKPFPCNLCPCSFPDPSYLTKHKRKAHTEIEKGIV</sequence>
<proteinExistence type="predicted"/>
<feature type="compositionally biased region" description="Low complexity" evidence="8">
    <location>
        <begin position="301"/>
        <end position="315"/>
    </location>
</feature>
<dbReference type="PROSITE" id="PS50157">
    <property type="entry name" value="ZINC_FINGER_C2H2_2"/>
    <property type="match status" value="5"/>
</dbReference>
<feature type="compositionally biased region" description="Low complexity" evidence="8">
    <location>
        <begin position="17"/>
        <end position="43"/>
    </location>
</feature>
<dbReference type="GO" id="GO:0008270">
    <property type="term" value="F:zinc ion binding"/>
    <property type="evidence" value="ECO:0007669"/>
    <property type="project" value="UniProtKB-KW"/>
</dbReference>
<dbReference type="GO" id="GO:0000978">
    <property type="term" value="F:RNA polymerase II cis-regulatory region sequence-specific DNA binding"/>
    <property type="evidence" value="ECO:0007669"/>
    <property type="project" value="TreeGrafter"/>
</dbReference>
<feature type="compositionally biased region" description="Polar residues" evidence="8">
    <location>
        <begin position="122"/>
        <end position="131"/>
    </location>
</feature>
<feature type="compositionally biased region" description="Acidic residues" evidence="8">
    <location>
        <begin position="689"/>
        <end position="708"/>
    </location>
</feature>
<evidence type="ECO:0000256" key="3">
    <source>
        <dbReference type="ARBA" id="ARBA00022737"/>
    </source>
</evidence>
<comment type="subcellular location">
    <subcellularLocation>
        <location evidence="1">Nucleus</location>
    </subcellularLocation>
</comment>
<feature type="region of interest" description="Disordered" evidence="8">
    <location>
        <begin position="757"/>
        <end position="787"/>
    </location>
</feature>
<dbReference type="PROSITE" id="PS00028">
    <property type="entry name" value="ZINC_FINGER_C2H2_1"/>
    <property type="match status" value="4"/>
</dbReference>
<comment type="caution">
    <text evidence="10">The sequence shown here is derived from an EMBL/GenBank/DDBJ whole genome shotgun (WGS) entry which is preliminary data.</text>
</comment>
<feature type="domain" description="C2H2-type" evidence="9">
    <location>
        <begin position="821"/>
        <end position="842"/>
    </location>
</feature>
<reference evidence="10 11" key="1">
    <citation type="submission" date="2015-12" db="EMBL/GenBank/DDBJ databases">
        <title>The genome of Folsomia candida.</title>
        <authorList>
            <person name="Faddeeva A."/>
            <person name="Derks M.F."/>
            <person name="Anvar Y."/>
            <person name="Smit S."/>
            <person name="Van Straalen N."/>
            <person name="Roelofs D."/>
        </authorList>
    </citation>
    <scope>NUCLEOTIDE SEQUENCE [LARGE SCALE GENOMIC DNA]</scope>
    <source>
        <strain evidence="10 11">VU population</strain>
        <tissue evidence="10">Whole body</tissue>
    </source>
</reference>
<dbReference type="PANTHER" id="PTHR23226:SF416">
    <property type="entry name" value="FI01424P"/>
    <property type="match status" value="1"/>
</dbReference>
<dbReference type="OrthoDB" id="8922241at2759"/>
<evidence type="ECO:0000256" key="8">
    <source>
        <dbReference type="SAM" id="MobiDB-lite"/>
    </source>
</evidence>
<keyword evidence="2" id="KW-0479">Metal-binding</keyword>
<feature type="domain" description="C2H2-type" evidence="9">
    <location>
        <begin position="972"/>
        <end position="1000"/>
    </location>
</feature>
<evidence type="ECO:0000256" key="5">
    <source>
        <dbReference type="ARBA" id="ARBA00022833"/>
    </source>
</evidence>
<organism evidence="10 11">
    <name type="scientific">Folsomia candida</name>
    <name type="common">Springtail</name>
    <dbReference type="NCBI Taxonomy" id="158441"/>
    <lineage>
        <taxon>Eukaryota</taxon>
        <taxon>Metazoa</taxon>
        <taxon>Ecdysozoa</taxon>
        <taxon>Arthropoda</taxon>
        <taxon>Hexapoda</taxon>
        <taxon>Collembola</taxon>
        <taxon>Entomobryomorpha</taxon>
        <taxon>Isotomoidea</taxon>
        <taxon>Isotomidae</taxon>
        <taxon>Proisotominae</taxon>
        <taxon>Folsomia</taxon>
    </lineage>
</organism>
<evidence type="ECO:0000313" key="11">
    <source>
        <dbReference type="Proteomes" id="UP000198287"/>
    </source>
</evidence>
<feature type="compositionally biased region" description="Polar residues" evidence="8">
    <location>
        <begin position="238"/>
        <end position="247"/>
    </location>
</feature>
<dbReference type="Proteomes" id="UP000198287">
    <property type="component" value="Unassembled WGS sequence"/>
</dbReference>
<evidence type="ECO:0000256" key="7">
    <source>
        <dbReference type="PROSITE-ProRule" id="PRU00042"/>
    </source>
</evidence>
<dbReference type="EMBL" id="LNIX01000006">
    <property type="protein sequence ID" value="OXA52649.1"/>
    <property type="molecule type" value="Genomic_DNA"/>
</dbReference>
<feature type="compositionally biased region" description="Polar residues" evidence="8">
    <location>
        <begin position="709"/>
        <end position="723"/>
    </location>
</feature>
<evidence type="ECO:0000256" key="6">
    <source>
        <dbReference type="ARBA" id="ARBA00023242"/>
    </source>
</evidence>
<evidence type="ECO:0000256" key="2">
    <source>
        <dbReference type="ARBA" id="ARBA00022723"/>
    </source>
</evidence>
<feature type="compositionally biased region" description="Polar residues" evidence="8">
    <location>
        <begin position="275"/>
        <end position="293"/>
    </location>
</feature>
<feature type="compositionally biased region" description="Acidic residues" evidence="8">
    <location>
        <begin position="436"/>
        <end position="448"/>
    </location>
</feature>
<feature type="compositionally biased region" description="Acidic residues" evidence="8">
    <location>
        <begin position="409"/>
        <end position="421"/>
    </location>
</feature>
<feature type="region of interest" description="Disordered" evidence="8">
    <location>
        <begin position="327"/>
        <end position="453"/>
    </location>
</feature>
<dbReference type="Gene3D" id="3.30.160.60">
    <property type="entry name" value="Classic Zinc Finger"/>
    <property type="match status" value="5"/>
</dbReference>
<keyword evidence="3" id="KW-0677">Repeat</keyword>
<dbReference type="SMART" id="SM00355">
    <property type="entry name" value="ZnF_C2H2"/>
    <property type="match status" value="6"/>
</dbReference>
<feature type="region of interest" description="Disordered" evidence="8">
    <location>
        <begin position="113"/>
        <end position="140"/>
    </location>
</feature>
<dbReference type="GO" id="GO:0005634">
    <property type="term" value="C:nucleus"/>
    <property type="evidence" value="ECO:0007669"/>
    <property type="project" value="UniProtKB-SubCell"/>
</dbReference>
<dbReference type="PANTHER" id="PTHR23226">
    <property type="entry name" value="ZINC FINGER AND SCAN DOMAIN-CONTAINING"/>
    <property type="match status" value="1"/>
</dbReference>
<feature type="region of interest" description="Disordered" evidence="8">
    <location>
        <begin position="238"/>
        <end position="315"/>
    </location>
</feature>
<feature type="domain" description="C2H2-type" evidence="9">
    <location>
        <begin position="916"/>
        <end position="943"/>
    </location>
</feature>
<evidence type="ECO:0000259" key="9">
    <source>
        <dbReference type="PROSITE" id="PS50157"/>
    </source>
</evidence>